<feature type="transmembrane region" description="Helical" evidence="1">
    <location>
        <begin position="39"/>
        <end position="62"/>
    </location>
</feature>
<keyword evidence="1" id="KW-0472">Membrane</keyword>
<dbReference type="InParanoid" id="A0A067QFY3"/>
<evidence type="ECO:0000256" key="1">
    <source>
        <dbReference type="SAM" id="Phobius"/>
    </source>
</evidence>
<reference evidence="2 3" key="1">
    <citation type="journal article" date="2014" name="Nat. Commun.">
        <title>Molecular traces of alternative social organization in a termite genome.</title>
        <authorList>
            <person name="Terrapon N."/>
            <person name="Li C."/>
            <person name="Robertson H.M."/>
            <person name="Ji L."/>
            <person name="Meng X."/>
            <person name="Booth W."/>
            <person name="Chen Z."/>
            <person name="Childers C.P."/>
            <person name="Glastad K.M."/>
            <person name="Gokhale K."/>
            <person name="Gowin J."/>
            <person name="Gronenberg W."/>
            <person name="Hermansen R.A."/>
            <person name="Hu H."/>
            <person name="Hunt B.G."/>
            <person name="Huylmans A.K."/>
            <person name="Khalil S.M."/>
            <person name="Mitchell R.D."/>
            <person name="Munoz-Torres M.C."/>
            <person name="Mustard J.A."/>
            <person name="Pan H."/>
            <person name="Reese J.T."/>
            <person name="Scharf M.E."/>
            <person name="Sun F."/>
            <person name="Vogel H."/>
            <person name="Xiao J."/>
            <person name="Yang W."/>
            <person name="Yang Z."/>
            <person name="Yang Z."/>
            <person name="Zhou J."/>
            <person name="Zhu J."/>
            <person name="Brent C.S."/>
            <person name="Elsik C.G."/>
            <person name="Goodisman M.A."/>
            <person name="Liberles D.A."/>
            <person name="Roe R.M."/>
            <person name="Vargo E.L."/>
            <person name="Vilcinskas A."/>
            <person name="Wang J."/>
            <person name="Bornberg-Bauer E."/>
            <person name="Korb J."/>
            <person name="Zhang G."/>
            <person name="Liebig J."/>
        </authorList>
    </citation>
    <scope>NUCLEOTIDE SEQUENCE [LARGE SCALE GENOMIC DNA]</scope>
    <source>
        <tissue evidence="2">Whole organism</tissue>
    </source>
</reference>
<dbReference type="EMBL" id="KK853559">
    <property type="protein sequence ID" value="KDR06734.1"/>
    <property type="molecule type" value="Genomic_DNA"/>
</dbReference>
<evidence type="ECO:0000313" key="2">
    <source>
        <dbReference type="EMBL" id="KDR06734.1"/>
    </source>
</evidence>
<accession>A0A067QFY3</accession>
<keyword evidence="3" id="KW-1185">Reference proteome</keyword>
<proteinExistence type="predicted"/>
<keyword evidence="1" id="KW-1133">Transmembrane helix</keyword>
<sequence length="105" mass="11828">MCSLFFRRCRPCVRENGAAPLLLLFPSDGVMVGCMPSRVQIYSLILPGLASLFELMFVIFLLCEVRKVGNILVARKAGLVASRRECKHMGYFSRYAVSNPSLLRR</sequence>
<protein>
    <submittedName>
        <fullName evidence="2">Uncharacterized protein</fullName>
    </submittedName>
</protein>
<organism evidence="2 3">
    <name type="scientific">Zootermopsis nevadensis</name>
    <name type="common">Dampwood termite</name>
    <dbReference type="NCBI Taxonomy" id="136037"/>
    <lineage>
        <taxon>Eukaryota</taxon>
        <taxon>Metazoa</taxon>
        <taxon>Ecdysozoa</taxon>
        <taxon>Arthropoda</taxon>
        <taxon>Hexapoda</taxon>
        <taxon>Insecta</taxon>
        <taxon>Pterygota</taxon>
        <taxon>Neoptera</taxon>
        <taxon>Polyneoptera</taxon>
        <taxon>Dictyoptera</taxon>
        <taxon>Blattodea</taxon>
        <taxon>Blattoidea</taxon>
        <taxon>Termitoidae</taxon>
        <taxon>Termopsidae</taxon>
        <taxon>Zootermopsis</taxon>
    </lineage>
</organism>
<dbReference type="Proteomes" id="UP000027135">
    <property type="component" value="Unassembled WGS sequence"/>
</dbReference>
<gene>
    <name evidence="2" type="ORF">L798_04112</name>
</gene>
<keyword evidence="1" id="KW-0812">Transmembrane</keyword>
<evidence type="ECO:0000313" key="3">
    <source>
        <dbReference type="Proteomes" id="UP000027135"/>
    </source>
</evidence>
<dbReference type="AlphaFoldDB" id="A0A067QFY3"/>
<name>A0A067QFY3_ZOONE</name>